<evidence type="ECO:0000313" key="2">
    <source>
        <dbReference type="Proteomes" id="UP000010433"/>
    </source>
</evidence>
<keyword evidence="2" id="KW-1185">Reference proteome</keyword>
<reference evidence="1 2" key="1">
    <citation type="submission" date="2012-05" db="EMBL/GenBank/DDBJ databases">
        <authorList>
            <person name="Weinstock G."/>
            <person name="Sodergren E."/>
            <person name="Lobos E.A."/>
            <person name="Fulton L."/>
            <person name="Fulton R."/>
            <person name="Courtney L."/>
            <person name="Fronick C."/>
            <person name="O'Laughlin M."/>
            <person name="Godfrey J."/>
            <person name="Wilson R.M."/>
            <person name="Miner T."/>
            <person name="Farmer C."/>
            <person name="Delehaunty K."/>
            <person name="Cordes M."/>
            <person name="Minx P."/>
            <person name="Tomlinson C."/>
            <person name="Chen J."/>
            <person name="Wollam A."/>
            <person name="Pepin K.H."/>
            <person name="Bhonagiri V."/>
            <person name="Zhang X."/>
            <person name="Suruliraj S."/>
            <person name="Warren W."/>
            <person name="Mitreva M."/>
            <person name="Mardis E.R."/>
            <person name="Wilson R.K."/>
        </authorList>
    </citation>
    <scope>NUCLEOTIDE SEQUENCE [LARGE SCALE GENOMIC DNA]</scope>
    <source>
        <strain evidence="1 2">F0055</strain>
    </source>
</reference>
<dbReference type="HOGENOM" id="CLU_2719004_0_0_10"/>
<name>L1N4E8_9BACT</name>
<accession>L1N4E8</accession>
<proteinExistence type="predicted"/>
<gene>
    <name evidence="1" type="ORF">HMPREF9151_02012</name>
</gene>
<dbReference type="Proteomes" id="UP000010433">
    <property type="component" value="Unassembled WGS sequence"/>
</dbReference>
<comment type="caution">
    <text evidence="1">The sequence shown here is derived from an EMBL/GenBank/DDBJ whole genome shotgun (WGS) entry which is preliminary data.</text>
</comment>
<protein>
    <submittedName>
        <fullName evidence="1">Uncharacterized protein</fullName>
    </submittedName>
</protein>
<organism evidence="1 2">
    <name type="scientific">Hoylesella saccharolytica F0055</name>
    <dbReference type="NCBI Taxonomy" id="1127699"/>
    <lineage>
        <taxon>Bacteria</taxon>
        <taxon>Pseudomonadati</taxon>
        <taxon>Bacteroidota</taxon>
        <taxon>Bacteroidia</taxon>
        <taxon>Bacteroidales</taxon>
        <taxon>Prevotellaceae</taxon>
        <taxon>Hoylesella</taxon>
    </lineage>
</organism>
<evidence type="ECO:0000313" key="1">
    <source>
        <dbReference type="EMBL" id="EKX98343.1"/>
    </source>
</evidence>
<dbReference type="EMBL" id="AMEP01000115">
    <property type="protein sequence ID" value="EKX98343.1"/>
    <property type="molecule type" value="Genomic_DNA"/>
</dbReference>
<dbReference type="AlphaFoldDB" id="L1N4E8"/>
<dbReference type="PATRIC" id="fig|1127699.3.peg.1843"/>
<sequence>MPNRYLIYINKVKTVCGLVKTMGLIGVQKYEKKPIMRNFLIKMRGIALPTVPLCFPDIFSLSKKLPLDEAFI</sequence>